<evidence type="ECO:0000313" key="2">
    <source>
        <dbReference type="EMBL" id="AMS02598.1"/>
    </source>
</evidence>
<keyword evidence="3" id="KW-1185">Reference proteome</keyword>
<sequence>MAVGNLFPPPPTKYLPVSKGADLSFTVTYKPGGVEASWPVGCTVILEVDVVKGGEPFRQPYVPGDNAKCPIRVESGVTDTWKDGMLWRILLSKPDNPSLEIPVVNGEVKRFDGKMGR</sequence>
<reference evidence="3" key="1">
    <citation type="submission" date="2016-03" db="EMBL/GenBank/DDBJ databases">
        <authorList>
            <person name="Ploux O."/>
        </authorList>
    </citation>
    <scope>NUCLEOTIDE SEQUENCE [LARGE SCALE GENOMIC DNA]</scope>
</reference>
<name>A0A142K915_9CAUD</name>
<dbReference type="EMBL" id="KU963248">
    <property type="protein sequence ID" value="AMS02598.1"/>
    <property type="molecule type" value="Genomic_DNA"/>
</dbReference>
<dbReference type="Proteomes" id="UP000201371">
    <property type="component" value="Segment"/>
</dbReference>
<accession>A0A142K915</accession>
<protein>
    <recommendedName>
        <fullName evidence="1">LtfC/p132/Gp6 beta-sandwich domain-containing protein</fullName>
    </recommendedName>
</protein>
<dbReference type="RefSeq" id="YP_009301108.1">
    <property type="nucleotide sequence ID" value="NC_031230.1"/>
</dbReference>
<gene>
    <name evidence="2" type="primary">54</name>
    <name evidence="2" type="ORF">SEA_YVONNETASTIC_54</name>
</gene>
<dbReference type="InterPro" id="IPR055688">
    <property type="entry name" value="LtfC/p132/Gp6_b-sand"/>
</dbReference>
<dbReference type="GeneID" id="29125016"/>
<evidence type="ECO:0000313" key="3">
    <source>
        <dbReference type="Proteomes" id="UP000201371"/>
    </source>
</evidence>
<evidence type="ECO:0000259" key="1">
    <source>
        <dbReference type="Pfam" id="PF23926"/>
    </source>
</evidence>
<dbReference type="KEGG" id="vg:29125016"/>
<dbReference type="Pfam" id="PF23926">
    <property type="entry name" value="LtfC"/>
    <property type="match status" value="1"/>
</dbReference>
<proteinExistence type="predicted"/>
<feature type="domain" description="LtfC/p132/Gp6 beta-sandwich" evidence="1">
    <location>
        <begin position="9"/>
        <end position="110"/>
    </location>
</feature>
<organism evidence="2 3">
    <name type="scientific">Gordonia phage Yvonnetastic</name>
    <dbReference type="NCBI Taxonomy" id="1821566"/>
    <lineage>
        <taxon>Viruses</taxon>
        <taxon>Duplodnaviria</taxon>
        <taxon>Heunggongvirae</taxon>
        <taxon>Uroviricota</taxon>
        <taxon>Caudoviricetes</taxon>
        <taxon>Yvonnevirus</taxon>
        <taxon>Yvonnevirus yvonnetastic</taxon>
        <taxon>Gordonia virus Yvonnetastic</taxon>
    </lineage>
</organism>